<dbReference type="KEGG" id="spar:SPRG_16253"/>
<dbReference type="GeneID" id="24137892"/>
<accession>A0A067BNR3</accession>
<organism evidence="2 3">
    <name type="scientific">Saprolegnia parasitica (strain CBS 223.65)</name>
    <dbReference type="NCBI Taxonomy" id="695850"/>
    <lineage>
        <taxon>Eukaryota</taxon>
        <taxon>Sar</taxon>
        <taxon>Stramenopiles</taxon>
        <taxon>Oomycota</taxon>
        <taxon>Saprolegniomycetes</taxon>
        <taxon>Saprolegniales</taxon>
        <taxon>Saprolegniaceae</taxon>
        <taxon>Saprolegnia</taxon>
    </lineage>
</organism>
<gene>
    <name evidence="2" type="ORF">SPRG_16253</name>
</gene>
<proteinExistence type="predicted"/>
<evidence type="ECO:0000259" key="1">
    <source>
        <dbReference type="Pfam" id="PF23741"/>
    </source>
</evidence>
<reference evidence="2 3" key="1">
    <citation type="journal article" date="2013" name="PLoS Genet.">
        <title>Distinctive expansion of potential virulence genes in the genome of the oomycete fish pathogen Saprolegnia parasitica.</title>
        <authorList>
            <person name="Jiang R.H."/>
            <person name="de Bruijn I."/>
            <person name="Haas B.J."/>
            <person name="Belmonte R."/>
            <person name="Lobach L."/>
            <person name="Christie J."/>
            <person name="van den Ackerveken G."/>
            <person name="Bottin A."/>
            <person name="Bulone V."/>
            <person name="Diaz-Moreno S.M."/>
            <person name="Dumas B."/>
            <person name="Fan L."/>
            <person name="Gaulin E."/>
            <person name="Govers F."/>
            <person name="Grenville-Briggs L.J."/>
            <person name="Horner N.R."/>
            <person name="Levin J.Z."/>
            <person name="Mammella M."/>
            <person name="Meijer H.J."/>
            <person name="Morris P."/>
            <person name="Nusbaum C."/>
            <person name="Oome S."/>
            <person name="Phillips A.J."/>
            <person name="van Rooyen D."/>
            <person name="Rzeszutek E."/>
            <person name="Saraiva M."/>
            <person name="Secombes C.J."/>
            <person name="Seidl M.F."/>
            <person name="Snel B."/>
            <person name="Stassen J.H."/>
            <person name="Sykes S."/>
            <person name="Tripathy S."/>
            <person name="van den Berg H."/>
            <person name="Vega-Arreguin J.C."/>
            <person name="Wawra S."/>
            <person name="Young S.K."/>
            <person name="Zeng Q."/>
            <person name="Dieguez-Uribeondo J."/>
            <person name="Russ C."/>
            <person name="Tyler B.M."/>
            <person name="van West P."/>
        </authorList>
    </citation>
    <scope>NUCLEOTIDE SEQUENCE [LARGE SCALE GENOMIC DNA]</scope>
    <source>
        <strain evidence="2 3">CBS 223.65</strain>
    </source>
</reference>
<dbReference type="EMBL" id="KK583443">
    <property type="protein sequence ID" value="KDO18390.1"/>
    <property type="molecule type" value="Genomic_DNA"/>
</dbReference>
<name>A0A067BNR3_SAPPC</name>
<dbReference type="OrthoDB" id="69061at2759"/>
<dbReference type="Pfam" id="PF23741">
    <property type="entry name" value="DUF7164"/>
    <property type="match status" value="1"/>
</dbReference>
<dbReference type="VEuPathDB" id="FungiDB:SPRG_16253"/>
<evidence type="ECO:0000313" key="3">
    <source>
        <dbReference type="Proteomes" id="UP000030745"/>
    </source>
</evidence>
<feature type="domain" description="DUF7164" evidence="1">
    <location>
        <begin position="57"/>
        <end position="360"/>
    </location>
</feature>
<keyword evidence="3" id="KW-1185">Reference proteome</keyword>
<dbReference type="RefSeq" id="XP_012210901.1">
    <property type="nucleotide sequence ID" value="XM_012355511.1"/>
</dbReference>
<dbReference type="OMA" id="WILRTDI"/>
<dbReference type="InterPro" id="IPR055588">
    <property type="entry name" value="DUF7164"/>
</dbReference>
<sequence length="364" mass="41146">MTACTFRRALLAVGLMCILACAALVTYLDESSYLAMSLRKFRTKREAALSTHHLSTFSRAAVLFLPASSGNDRFLSEFRWFHRSWLEMQKHEPALWRTDIVVVSDGPVPLLAELGCTDAPRAAHDEPNKCVAVQNYTKLQNENFTYAYADSVNVLAVDLPATANYDWILRTDIDTFLTPAFATWKPDSFAVGLGGYCGPGTCDRLARISRDLNLTEATQHNIGSTWYGPATTLKECAKLSVETMMYLREHEFTDEEKSEAYGTKGWPKWHYGVLTMYSGDIAINHCTRSTGFETRTDMLDFPSSSSESPHEHAHLHTWQNDVRFSKFVFHFKGYPDEKLEDLDLNVISDYAMYMALDSHKHTGT</sequence>
<dbReference type="STRING" id="695850.A0A067BNR3"/>
<dbReference type="Proteomes" id="UP000030745">
    <property type="component" value="Unassembled WGS sequence"/>
</dbReference>
<dbReference type="AlphaFoldDB" id="A0A067BNR3"/>
<protein>
    <recommendedName>
        <fullName evidence="1">DUF7164 domain-containing protein</fullName>
    </recommendedName>
</protein>
<evidence type="ECO:0000313" key="2">
    <source>
        <dbReference type="EMBL" id="KDO18390.1"/>
    </source>
</evidence>